<organism evidence="6 7">
    <name type="scientific">Caldisphaera lagunensis (strain DSM 15908 / JCM 11604 / ANMR 0165 / IC-154)</name>
    <dbReference type="NCBI Taxonomy" id="1056495"/>
    <lineage>
        <taxon>Archaea</taxon>
        <taxon>Thermoproteota</taxon>
        <taxon>Thermoprotei</taxon>
        <taxon>Acidilobales</taxon>
        <taxon>Caldisphaeraceae</taxon>
        <taxon>Caldisphaera</taxon>
    </lineage>
</organism>
<dbReference type="Gene3D" id="1.20.1250.20">
    <property type="entry name" value="MFS general substrate transporter like domains"/>
    <property type="match status" value="2"/>
</dbReference>
<dbReference type="GeneID" id="14212488"/>
<protein>
    <submittedName>
        <fullName evidence="6">Arabinose efflux permease family protein</fullName>
    </submittedName>
</protein>
<feature type="transmembrane region" description="Helical" evidence="4">
    <location>
        <begin position="97"/>
        <end position="116"/>
    </location>
</feature>
<feature type="transmembrane region" description="Helical" evidence="4">
    <location>
        <begin position="128"/>
        <end position="147"/>
    </location>
</feature>
<dbReference type="KEGG" id="clg:Calag_1228"/>
<keyword evidence="4" id="KW-0812">Transmembrane</keyword>
<dbReference type="STRING" id="1056495.Calag_1228"/>
<keyword evidence="2" id="KW-0813">Transport</keyword>
<keyword evidence="4" id="KW-0472">Membrane</keyword>
<evidence type="ECO:0000256" key="2">
    <source>
        <dbReference type="ARBA" id="ARBA00022448"/>
    </source>
</evidence>
<feature type="domain" description="Major facilitator superfamily (MFS) profile" evidence="5">
    <location>
        <begin position="3"/>
        <end position="362"/>
    </location>
</feature>
<dbReference type="HOGENOM" id="CLU_059688_0_0_2"/>
<dbReference type="Proteomes" id="UP000010469">
    <property type="component" value="Chromosome"/>
</dbReference>
<dbReference type="SUPFAM" id="SSF103473">
    <property type="entry name" value="MFS general substrate transporter"/>
    <property type="match status" value="1"/>
</dbReference>
<feature type="transmembrane region" description="Helical" evidence="4">
    <location>
        <begin position="278"/>
        <end position="301"/>
    </location>
</feature>
<evidence type="ECO:0000256" key="1">
    <source>
        <dbReference type="ARBA" id="ARBA00004651"/>
    </source>
</evidence>
<dbReference type="GO" id="GO:0005886">
    <property type="term" value="C:plasma membrane"/>
    <property type="evidence" value="ECO:0007669"/>
    <property type="project" value="UniProtKB-SubCell"/>
</dbReference>
<dbReference type="GO" id="GO:0022857">
    <property type="term" value="F:transmembrane transporter activity"/>
    <property type="evidence" value="ECO:0007669"/>
    <property type="project" value="InterPro"/>
</dbReference>
<proteinExistence type="predicted"/>
<dbReference type="PANTHER" id="PTHR43271:SF2">
    <property type="entry name" value="BLL2771 PROTEIN"/>
    <property type="match status" value="1"/>
</dbReference>
<evidence type="ECO:0000259" key="5">
    <source>
        <dbReference type="PROSITE" id="PS50850"/>
    </source>
</evidence>
<dbReference type="PANTHER" id="PTHR43271">
    <property type="entry name" value="BLL2771 PROTEIN"/>
    <property type="match status" value="1"/>
</dbReference>
<dbReference type="Pfam" id="PF07690">
    <property type="entry name" value="MFS_1"/>
    <property type="match status" value="1"/>
</dbReference>
<gene>
    <name evidence="6" type="ordered locus">Calag_1228</name>
</gene>
<feature type="transmembrane region" description="Helical" evidence="4">
    <location>
        <begin position="153"/>
        <end position="173"/>
    </location>
</feature>
<evidence type="ECO:0000256" key="3">
    <source>
        <dbReference type="ARBA" id="ARBA00022475"/>
    </source>
</evidence>
<evidence type="ECO:0000256" key="4">
    <source>
        <dbReference type="SAM" id="Phobius"/>
    </source>
</evidence>
<feature type="transmembrane region" description="Helical" evidence="4">
    <location>
        <begin position="193"/>
        <end position="216"/>
    </location>
</feature>
<feature type="transmembrane region" description="Helical" evidence="4">
    <location>
        <begin position="41"/>
        <end position="59"/>
    </location>
</feature>
<dbReference type="InterPro" id="IPR036259">
    <property type="entry name" value="MFS_trans_sf"/>
</dbReference>
<dbReference type="eggNOG" id="arCOG00134">
    <property type="taxonomic scope" value="Archaea"/>
</dbReference>
<dbReference type="OrthoDB" id="200998at2157"/>
<keyword evidence="4" id="KW-1133">Transmembrane helix</keyword>
<dbReference type="InterPro" id="IPR011701">
    <property type="entry name" value="MFS"/>
</dbReference>
<dbReference type="EMBL" id="CP003378">
    <property type="protein sequence ID" value="AFZ70945.1"/>
    <property type="molecule type" value="Genomic_DNA"/>
</dbReference>
<comment type="subcellular location">
    <subcellularLocation>
        <location evidence="1">Cell membrane</location>
        <topology evidence="1">Multi-pass membrane protein</topology>
    </subcellularLocation>
</comment>
<feature type="transmembrane region" description="Helical" evidence="4">
    <location>
        <begin position="313"/>
        <end position="333"/>
    </location>
</feature>
<keyword evidence="3" id="KW-1003">Cell membrane</keyword>
<feature type="transmembrane region" description="Helical" evidence="4">
    <location>
        <begin position="12"/>
        <end position="29"/>
    </location>
</feature>
<dbReference type="InterPro" id="IPR020846">
    <property type="entry name" value="MFS_dom"/>
</dbReference>
<dbReference type="RefSeq" id="WP_015232842.1">
    <property type="nucleotide sequence ID" value="NC_019791.1"/>
</dbReference>
<evidence type="ECO:0000313" key="6">
    <source>
        <dbReference type="EMBL" id="AFZ70945.1"/>
    </source>
</evidence>
<feature type="transmembrane region" description="Helical" evidence="4">
    <location>
        <begin position="228"/>
        <end position="248"/>
    </location>
</feature>
<dbReference type="AlphaFoldDB" id="L0AD17"/>
<accession>L0AD17</accession>
<sequence length="362" mass="39248">MRQELSIYFSRIIYAAQWYILAPATLAIAESDKISQGLIGFLPFAFIIGAATTQIPAAYLSSKIGPKKTFLIGLFILSLSDIVVSFTNTFLEAFSLRILAGLGAGLYFSPAAAVLVSSNKERSATLMGLYNAAFSIGGLIGLSWGILDAILGWRIATFIGGLLGLIAFSENLFLVKDVKLITQSKLVFDKKLVILGIATSGIWGSSYAVGTLIPSFASELYKISPYKVSPLVSLYFLGNIIGGSITYLFEKRNKFRAIIFMSILTALTYPLYGIIGIYFMAIAALLNGIFINVATSIYYALAVDELNSINESLSLSIINLINMVIGVWVSPLFSFTMAINLKLSLYILLAVTIIPVVLIKKL</sequence>
<name>L0AD17_CALLD</name>
<keyword evidence="7" id="KW-1185">Reference proteome</keyword>
<evidence type="ECO:0000313" key="7">
    <source>
        <dbReference type="Proteomes" id="UP000010469"/>
    </source>
</evidence>
<dbReference type="PROSITE" id="PS50850">
    <property type="entry name" value="MFS"/>
    <property type="match status" value="1"/>
</dbReference>
<reference evidence="7" key="1">
    <citation type="submission" date="2012-03" db="EMBL/GenBank/DDBJ databases">
        <title>Complete genome of Caldisphaera lagunensis DSM 15908.</title>
        <authorList>
            <person name="Lucas S."/>
            <person name="Copeland A."/>
            <person name="Lapidus A."/>
            <person name="Glavina del Rio T."/>
            <person name="Dalin E."/>
            <person name="Tice H."/>
            <person name="Bruce D."/>
            <person name="Goodwin L."/>
            <person name="Pitluck S."/>
            <person name="Peters L."/>
            <person name="Mikhailova N."/>
            <person name="Teshima H."/>
            <person name="Kyrpides N."/>
            <person name="Mavromatis K."/>
            <person name="Ivanova N."/>
            <person name="Brettin T."/>
            <person name="Detter J.C."/>
            <person name="Han C."/>
            <person name="Larimer F."/>
            <person name="Land M."/>
            <person name="Hauser L."/>
            <person name="Markowitz V."/>
            <person name="Cheng J.-F."/>
            <person name="Hugenholtz P."/>
            <person name="Woyke T."/>
            <person name="Wu D."/>
            <person name="Spring S."/>
            <person name="Schroeder M."/>
            <person name="Brambilla E."/>
            <person name="Klenk H.-P."/>
            <person name="Eisen J.A."/>
        </authorList>
    </citation>
    <scope>NUCLEOTIDE SEQUENCE [LARGE SCALE GENOMIC DNA]</scope>
    <source>
        <strain evidence="7">DSM 15908 / JCM 11604 / IC-154</strain>
    </source>
</reference>
<feature type="transmembrane region" description="Helical" evidence="4">
    <location>
        <begin position="255"/>
        <end position="272"/>
    </location>
</feature>
<dbReference type="InParanoid" id="L0AD17"/>
<feature type="transmembrane region" description="Helical" evidence="4">
    <location>
        <begin position="71"/>
        <end position="91"/>
    </location>
</feature>
<feature type="transmembrane region" description="Helical" evidence="4">
    <location>
        <begin position="339"/>
        <end position="359"/>
    </location>
</feature>